<evidence type="ECO:0000256" key="1">
    <source>
        <dbReference type="ARBA" id="ARBA00023015"/>
    </source>
</evidence>
<feature type="region of interest" description="Disordered" evidence="5">
    <location>
        <begin position="268"/>
        <end position="288"/>
    </location>
</feature>
<organism evidence="7 8">
    <name type="scientific">Vanrija albida</name>
    <dbReference type="NCBI Taxonomy" id="181172"/>
    <lineage>
        <taxon>Eukaryota</taxon>
        <taxon>Fungi</taxon>
        <taxon>Dikarya</taxon>
        <taxon>Basidiomycota</taxon>
        <taxon>Agaricomycotina</taxon>
        <taxon>Tremellomycetes</taxon>
        <taxon>Trichosporonales</taxon>
        <taxon>Trichosporonaceae</taxon>
        <taxon>Vanrija</taxon>
    </lineage>
</organism>
<dbReference type="CDD" id="cd00067">
    <property type="entry name" value="GAL4"/>
    <property type="match status" value="1"/>
</dbReference>
<evidence type="ECO:0000256" key="3">
    <source>
        <dbReference type="ARBA" id="ARBA00023163"/>
    </source>
</evidence>
<dbReference type="InterPro" id="IPR001138">
    <property type="entry name" value="Zn2Cys6_DnaBD"/>
</dbReference>
<evidence type="ECO:0000256" key="5">
    <source>
        <dbReference type="SAM" id="MobiDB-lite"/>
    </source>
</evidence>
<dbReference type="PANTHER" id="PTHR47424:SF3">
    <property type="entry name" value="REGULATORY PROTEIN GAL4"/>
    <property type="match status" value="1"/>
</dbReference>
<keyword evidence="2" id="KW-0238">DNA-binding</keyword>
<keyword evidence="1" id="KW-0805">Transcription regulation</keyword>
<dbReference type="EMBL" id="JBBXJM010000005">
    <property type="protein sequence ID" value="KAL1407036.1"/>
    <property type="molecule type" value="Genomic_DNA"/>
</dbReference>
<dbReference type="RefSeq" id="XP_069206980.1">
    <property type="nucleotide sequence ID" value="XM_069354909.1"/>
</dbReference>
<evidence type="ECO:0000313" key="7">
    <source>
        <dbReference type="EMBL" id="KAL1407036.1"/>
    </source>
</evidence>
<dbReference type="Pfam" id="PF00172">
    <property type="entry name" value="Zn_clus"/>
    <property type="match status" value="1"/>
</dbReference>
<name>A0ABR3PX78_9TREE</name>
<keyword evidence="3" id="KW-0804">Transcription</keyword>
<feature type="domain" description="Zn(2)-C6 fungal-type" evidence="6">
    <location>
        <begin position="38"/>
        <end position="67"/>
    </location>
</feature>
<dbReference type="Proteomes" id="UP001565368">
    <property type="component" value="Unassembled WGS sequence"/>
</dbReference>
<comment type="caution">
    <text evidence="7">The sequence shown here is derived from an EMBL/GenBank/DDBJ whole genome shotgun (WGS) entry which is preliminary data.</text>
</comment>
<dbReference type="PANTHER" id="PTHR47424">
    <property type="entry name" value="REGULATORY PROTEIN GAL4"/>
    <property type="match status" value="1"/>
</dbReference>
<dbReference type="GeneID" id="95987492"/>
<dbReference type="Gene3D" id="4.10.240.10">
    <property type="entry name" value="Zn(2)-C6 fungal-type DNA-binding domain"/>
    <property type="match status" value="1"/>
</dbReference>
<proteinExistence type="predicted"/>
<dbReference type="InterPro" id="IPR051127">
    <property type="entry name" value="Fungal_SecMet_Regulators"/>
</dbReference>
<protein>
    <recommendedName>
        <fullName evidence="6">Zn(2)-C6 fungal-type domain-containing protein</fullName>
    </recommendedName>
</protein>
<dbReference type="SUPFAM" id="SSF57701">
    <property type="entry name" value="Zn2/Cys6 DNA-binding domain"/>
    <property type="match status" value="1"/>
</dbReference>
<evidence type="ECO:0000313" key="8">
    <source>
        <dbReference type="Proteomes" id="UP001565368"/>
    </source>
</evidence>
<evidence type="ECO:0000259" key="6">
    <source>
        <dbReference type="PROSITE" id="PS50048"/>
    </source>
</evidence>
<accession>A0ABR3PX78</accession>
<dbReference type="SMART" id="SM00066">
    <property type="entry name" value="GAL4"/>
    <property type="match status" value="1"/>
</dbReference>
<keyword evidence="8" id="KW-1185">Reference proteome</keyword>
<evidence type="ECO:0000256" key="2">
    <source>
        <dbReference type="ARBA" id="ARBA00023125"/>
    </source>
</evidence>
<dbReference type="InterPro" id="IPR036864">
    <property type="entry name" value="Zn2-C6_fun-type_DNA-bd_sf"/>
</dbReference>
<keyword evidence="4" id="KW-0539">Nucleus</keyword>
<dbReference type="PROSITE" id="PS00463">
    <property type="entry name" value="ZN2_CY6_FUNGAL_1"/>
    <property type="match status" value="1"/>
</dbReference>
<reference evidence="7 8" key="1">
    <citation type="submission" date="2023-08" db="EMBL/GenBank/DDBJ databases">
        <title>Annotated Genome Sequence of Vanrija albida AlHP1.</title>
        <authorList>
            <person name="Herzog R."/>
        </authorList>
    </citation>
    <scope>NUCLEOTIDE SEQUENCE [LARGE SCALE GENOMIC DNA]</scope>
    <source>
        <strain evidence="7 8">AlHP1</strain>
    </source>
</reference>
<dbReference type="PROSITE" id="PS50048">
    <property type="entry name" value="ZN2_CY6_FUNGAL_2"/>
    <property type="match status" value="1"/>
</dbReference>
<evidence type="ECO:0000256" key="4">
    <source>
        <dbReference type="ARBA" id="ARBA00023242"/>
    </source>
</evidence>
<sequence>MQHSTTKTTIDSLALNASFTSIMPGGESSTRRQRIAMACQYCRHRKIKCCGASPCANCTRARRTCDYSPVPEEVNRATREKKAAAKAAKTAFAHRPTPYFVDHQSVYGMPYLAGPGPIRGTHVPPRRAFTTPTMTMSPYSPLPPQAPAMSSPAHFESPWFNGPPVPVISVSPMVPVMPHSAEPLPIPEFEDHHHAYAQYTTAPVSPTESSASSTTQYPMPMTPVRKTILHTPPHTPSAAYFQAATPNMLSYTPQPFPFSPSPLAQSTFQSSPTLCPGLPVQQKLPPPQPQQPLVGLGIGLTAADEGISYIPMASDYLTASNVWTPQPEASPYLS</sequence>
<gene>
    <name evidence="7" type="ORF">Q8F55_006449</name>
</gene>